<dbReference type="Proteomes" id="UP000598775">
    <property type="component" value="Unassembled WGS sequence"/>
</dbReference>
<dbReference type="EMBL" id="BMGP01000002">
    <property type="protein sequence ID" value="GGF23072.1"/>
    <property type="molecule type" value="Genomic_DNA"/>
</dbReference>
<evidence type="ECO:0000256" key="1">
    <source>
        <dbReference type="SAM" id="MobiDB-lite"/>
    </source>
</evidence>
<dbReference type="AlphaFoldDB" id="A0A917B5D2"/>
<gene>
    <name evidence="3" type="ORF">GCM10011399_15870</name>
</gene>
<proteinExistence type="predicted"/>
<sequence length="172" mass="18391">MFGVGTESASFNNASGPAPWDQDPTASFEPASTHPENIDSSPLPTGVETQVLVQSPKTSDSDAASPPVIFIVHGHDEAALMSIRIYVHRETGIMPLSLAEEASAGQTIIEKFESYGSRTTYVIVLLTPDDVGQTVASYDAGNKPNRRARQNVVLELGYFIASIGRKKRSGGK</sequence>
<protein>
    <recommendedName>
        <fullName evidence="2">CD-NTase-associated protein 12/Pycsar effector protein TIR domain-containing protein</fullName>
    </recommendedName>
</protein>
<keyword evidence="4" id="KW-1185">Reference proteome</keyword>
<organism evidence="3 4">
    <name type="scientific">Subtercola lobariae</name>
    <dbReference type="NCBI Taxonomy" id="1588641"/>
    <lineage>
        <taxon>Bacteria</taxon>
        <taxon>Bacillati</taxon>
        <taxon>Actinomycetota</taxon>
        <taxon>Actinomycetes</taxon>
        <taxon>Micrococcales</taxon>
        <taxon>Microbacteriaceae</taxon>
        <taxon>Subtercola</taxon>
    </lineage>
</organism>
<evidence type="ECO:0000313" key="3">
    <source>
        <dbReference type="EMBL" id="GGF23072.1"/>
    </source>
</evidence>
<feature type="region of interest" description="Disordered" evidence="1">
    <location>
        <begin position="1"/>
        <end position="44"/>
    </location>
</feature>
<comment type="caution">
    <text evidence="3">The sequence shown here is derived from an EMBL/GenBank/DDBJ whole genome shotgun (WGS) entry which is preliminary data.</text>
</comment>
<accession>A0A917B5D2</accession>
<evidence type="ECO:0000259" key="2">
    <source>
        <dbReference type="Pfam" id="PF10137"/>
    </source>
</evidence>
<dbReference type="Pfam" id="PF10137">
    <property type="entry name" value="CAP12-PCTIR_TIR"/>
    <property type="match status" value="1"/>
</dbReference>
<dbReference type="GO" id="GO:0050135">
    <property type="term" value="F:NADP+ nucleosidase activity"/>
    <property type="evidence" value="ECO:0007669"/>
    <property type="project" value="InterPro"/>
</dbReference>
<feature type="compositionally biased region" description="Polar residues" evidence="1">
    <location>
        <begin position="34"/>
        <end position="44"/>
    </location>
</feature>
<name>A0A917B5D2_9MICO</name>
<dbReference type="InterPro" id="IPR019302">
    <property type="entry name" value="CAP12/PCTIR_TIR_dom"/>
</dbReference>
<feature type="domain" description="CD-NTase-associated protein 12/Pycsar effector protein TIR" evidence="2">
    <location>
        <begin position="69"/>
        <end position="167"/>
    </location>
</feature>
<evidence type="ECO:0000313" key="4">
    <source>
        <dbReference type="Proteomes" id="UP000598775"/>
    </source>
</evidence>
<reference evidence="3 4" key="1">
    <citation type="journal article" date="2014" name="Int. J. Syst. Evol. Microbiol.">
        <title>Complete genome sequence of Corynebacterium casei LMG S-19264T (=DSM 44701T), isolated from a smear-ripened cheese.</title>
        <authorList>
            <consortium name="US DOE Joint Genome Institute (JGI-PGF)"/>
            <person name="Walter F."/>
            <person name="Albersmeier A."/>
            <person name="Kalinowski J."/>
            <person name="Ruckert C."/>
        </authorList>
    </citation>
    <scope>NUCLEOTIDE SEQUENCE [LARGE SCALE GENOMIC DNA]</scope>
    <source>
        <strain evidence="3 4">CGMCC 1.12976</strain>
    </source>
</reference>
<dbReference type="RefSeq" id="WP_268236236.1">
    <property type="nucleotide sequence ID" value="NZ_BMGP01000002.1"/>
</dbReference>